<protein>
    <submittedName>
        <fullName evidence="2">Putative secreted protein</fullName>
    </submittedName>
</protein>
<name>M5TV60_9BACT</name>
<proteinExistence type="predicted"/>
<feature type="region of interest" description="Disordered" evidence="1">
    <location>
        <begin position="73"/>
        <end position="100"/>
    </location>
</feature>
<accession>M5TV60</accession>
<keyword evidence="3" id="KW-1185">Reference proteome</keyword>
<dbReference type="EMBL" id="ANOH01000384">
    <property type="protein sequence ID" value="EMI53082.1"/>
    <property type="molecule type" value="Genomic_DNA"/>
</dbReference>
<gene>
    <name evidence="2" type="ORF">RSSM_05493</name>
</gene>
<evidence type="ECO:0000313" key="2">
    <source>
        <dbReference type="EMBL" id="EMI53082.1"/>
    </source>
</evidence>
<organism evidence="2 3">
    <name type="scientific">Rhodopirellula sallentina SM41</name>
    <dbReference type="NCBI Taxonomy" id="1263870"/>
    <lineage>
        <taxon>Bacteria</taxon>
        <taxon>Pseudomonadati</taxon>
        <taxon>Planctomycetota</taxon>
        <taxon>Planctomycetia</taxon>
        <taxon>Pirellulales</taxon>
        <taxon>Pirellulaceae</taxon>
        <taxon>Rhodopirellula</taxon>
    </lineage>
</organism>
<evidence type="ECO:0000313" key="3">
    <source>
        <dbReference type="Proteomes" id="UP000011885"/>
    </source>
</evidence>
<sequence>MIDPFTISIPPRFYRTTTMLHRLFVATFVACLSVASTTNIQAQDSKRPEAQKQYAESLWKYLSETDYRKWERITPSSDFPSGPPSDDSSQHFRLASKNSDAAQGEGVLVVTEHYQGDSDTPTAITARRKMAEGFDADNDDWHWVHYAASGKPMAISAESNPWAKDGFAVYEEDGRLWVFEISSPELTDFVEKGELAKHVIRPGAGPAGMTLKAPDAETISRYLTAKPGFETKIEDGRLWVFVAGSEELNDYEQQGELAKHVIRPGAGPMGMTMKAPDTETLDLYLASKPGFVLKYDDGRLWVFRKGSEELSDFLKQGELAKHVIRPAAGPNGVTLKAPDAETIDAYLVAQPGFVTKLDDGRVWVFRNGSEELKDYRDAGELAKHVIRPAAGPGGLTLKAPDAETIDAYLRVCGLN</sequence>
<feature type="compositionally biased region" description="Low complexity" evidence="1">
    <location>
        <begin position="75"/>
        <end position="87"/>
    </location>
</feature>
<dbReference type="Proteomes" id="UP000011885">
    <property type="component" value="Unassembled WGS sequence"/>
</dbReference>
<reference evidence="2 3" key="1">
    <citation type="journal article" date="2013" name="Mar. Genomics">
        <title>Expression of sulfatases in Rhodopirellula baltica and the diversity of sulfatases in the genus Rhodopirellula.</title>
        <authorList>
            <person name="Wegner C.E."/>
            <person name="Richter-Heitmann T."/>
            <person name="Klindworth A."/>
            <person name="Klockow C."/>
            <person name="Richter M."/>
            <person name="Achstetter T."/>
            <person name="Glockner F.O."/>
            <person name="Harder J."/>
        </authorList>
    </citation>
    <scope>NUCLEOTIDE SEQUENCE [LARGE SCALE GENOMIC DNA]</scope>
    <source>
        <strain evidence="2 3">SM41</strain>
    </source>
</reference>
<dbReference type="AlphaFoldDB" id="M5TV60"/>
<comment type="caution">
    <text evidence="2">The sequence shown here is derived from an EMBL/GenBank/DDBJ whole genome shotgun (WGS) entry which is preliminary data.</text>
</comment>
<dbReference type="PATRIC" id="fig|1263870.3.peg.5821"/>
<evidence type="ECO:0000256" key="1">
    <source>
        <dbReference type="SAM" id="MobiDB-lite"/>
    </source>
</evidence>